<protein>
    <recommendedName>
        <fullName evidence="4">Transmembrane protein</fullName>
    </recommendedName>
</protein>
<evidence type="ECO:0008006" key="4">
    <source>
        <dbReference type="Google" id="ProtNLM"/>
    </source>
</evidence>
<organism evidence="2 3">
    <name type="scientific">Mycolicibacterium tokaiense</name>
    <dbReference type="NCBI Taxonomy" id="39695"/>
    <lineage>
        <taxon>Bacteria</taxon>
        <taxon>Bacillati</taxon>
        <taxon>Actinomycetota</taxon>
        <taxon>Actinomycetes</taxon>
        <taxon>Mycobacteriales</taxon>
        <taxon>Mycobacteriaceae</taxon>
        <taxon>Mycolicibacterium</taxon>
    </lineage>
</organism>
<evidence type="ECO:0000313" key="3">
    <source>
        <dbReference type="Proteomes" id="UP000254978"/>
    </source>
</evidence>
<evidence type="ECO:0000256" key="1">
    <source>
        <dbReference type="SAM" id="Phobius"/>
    </source>
</evidence>
<reference evidence="2 3" key="1">
    <citation type="submission" date="2018-06" db="EMBL/GenBank/DDBJ databases">
        <authorList>
            <consortium name="Pathogen Informatics"/>
            <person name="Doyle S."/>
        </authorList>
    </citation>
    <scope>NUCLEOTIDE SEQUENCE [LARGE SCALE GENOMIC DNA]</scope>
    <source>
        <strain evidence="2 3">NCTC10821</strain>
    </source>
</reference>
<feature type="transmembrane region" description="Helical" evidence="1">
    <location>
        <begin position="12"/>
        <end position="33"/>
    </location>
</feature>
<keyword evidence="1" id="KW-0812">Transmembrane</keyword>
<evidence type="ECO:0000313" key="2">
    <source>
        <dbReference type="EMBL" id="STZ60092.1"/>
    </source>
</evidence>
<dbReference type="AlphaFoldDB" id="A0A378TGZ8"/>
<keyword evidence="1" id="KW-1133">Transmembrane helix</keyword>
<keyword evidence="3" id="KW-1185">Reference proteome</keyword>
<keyword evidence="1" id="KW-0472">Membrane</keyword>
<gene>
    <name evidence="2" type="ORF">NCTC10821_03630</name>
</gene>
<name>A0A378TGZ8_9MYCO</name>
<sequence length="50" mass="5369">MQITYLADHTLLLALPALLPAVIVAGVVVFIAVRDRRQGPDPDAEPTESD</sequence>
<dbReference type="Proteomes" id="UP000254978">
    <property type="component" value="Unassembled WGS sequence"/>
</dbReference>
<proteinExistence type="predicted"/>
<dbReference type="RefSeq" id="WP_170314329.1">
    <property type="nucleotide sequence ID" value="NZ_AP022600.1"/>
</dbReference>
<accession>A0A378TGZ8</accession>
<dbReference type="EMBL" id="UGQT01000001">
    <property type="protein sequence ID" value="STZ60092.1"/>
    <property type="molecule type" value="Genomic_DNA"/>
</dbReference>